<dbReference type="eggNOG" id="ENOG502S3NN">
    <property type="taxonomic scope" value="Eukaryota"/>
</dbReference>
<dbReference type="Pfam" id="PF02657">
    <property type="entry name" value="SufE"/>
    <property type="match status" value="1"/>
</dbReference>
<organism evidence="4 5">
    <name type="scientific">Plasmodium falciparum Tanzania</name>
    <name type="common">2000708</name>
    <dbReference type="NCBI Taxonomy" id="1036725"/>
    <lineage>
        <taxon>Eukaryota</taxon>
        <taxon>Sar</taxon>
        <taxon>Alveolata</taxon>
        <taxon>Apicomplexa</taxon>
        <taxon>Aconoidasida</taxon>
        <taxon>Haemosporida</taxon>
        <taxon>Plasmodiidae</taxon>
        <taxon>Plasmodium</taxon>
        <taxon>Plasmodium (Laverania)</taxon>
    </lineage>
</organism>
<protein>
    <recommendedName>
        <fullName evidence="3">Fe-S metabolism associated domain-containing protein</fullName>
    </recommendedName>
</protein>
<dbReference type="AlphaFoldDB" id="A0A024WDS7"/>
<dbReference type="Proteomes" id="UP000030708">
    <property type="component" value="Unassembled WGS sequence"/>
</dbReference>
<comment type="similarity">
    <text evidence="1">Belongs to the SufE family.</text>
</comment>
<evidence type="ECO:0000256" key="2">
    <source>
        <dbReference type="SAM" id="Phobius"/>
    </source>
</evidence>
<dbReference type="EMBL" id="KI926272">
    <property type="protein sequence ID" value="ETW39074.1"/>
    <property type="molecule type" value="Genomic_DNA"/>
</dbReference>
<dbReference type="InterPro" id="IPR003808">
    <property type="entry name" value="Fe-S_metab-assoc_dom"/>
</dbReference>
<name>A0A024WDS7_PLAFA</name>
<dbReference type="OrthoDB" id="411584at2759"/>
<evidence type="ECO:0000313" key="5">
    <source>
        <dbReference type="Proteomes" id="UP000030708"/>
    </source>
</evidence>
<evidence type="ECO:0000313" key="4">
    <source>
        <dbReference type="EMBL" id="ETW39074.1"/>
    </source>
</evidence>
<dbReference type="Gene3D" id="3.90.1010.10">
    <property type="match status" value="1"/>
</dbReference>
<accession>A0A024WDS7</accession>
<reference evidence="4 5" key="1">
    <citation type="submission" date="2013-02" db="EMBL/GenBank/DDBJ databases">
        <title>The Genome Annotation of Plasmodium falciparum Tanzania (2000708).</title>
        <authorList>
            <consortium name="The Broad Institute Genome Sequencing Platform"/>
            <consortium name="The Broad Institute Genome Sequencing Center for Infectious Disease"/>
            <person name="Neafsey D."/>
            <person name="Hoffman S."/>
            <person name="Volkman S."/>
            <person name="Rosenthal P."/>
            <person name="Walker B."/>
            <person name="Young S.K."/>
            <person name="Zeng Q."/>
            <person name="Gargeya S."/>
            <person name="Fitzgerald M."/>
            <person name="Haas B."/>
            <person name="Abouelleil A."/>
            <person name="Allen A.W."/>
            <person name="Alvarado L."/>
            <person name="Arachchi H.M."/>
            <person name="Berlin A.M."/>
            <person name="Chapman S.B."/>
            <person name="Gainer-Dewar J."/>
            <person name="Goldberg J."/>
            <person name="Griggs A."/>
            <person name="Gujja S."/>
            <person name="Hansen M."/>
            <person name="Howarth C."/>
            <person name="Imamovic A."/>
            <person name="Ireland A."/>
            <person name="Larimer J."/>
            <person name="McCowan C."/>
            <person name="Murphy C."/>
            <person name="Pearson M."/>
            <person name="Poon T.W."/>
            <person name="Priest M."/>
            <person name="Roberts A."/>
            <person name="Saif S."/>
            <person name="Shea T."/>
            <person name="Sisk P."/>
            <person name="Sykes S."/>
            <person name="Wortman J."/>
            <person name="Nusbaum C."/>
            <person name="Birren B."/>
        </authorList>
    </citation>
    <scope>NUCLEOTIDE SEQUENCE [LARGE SCALE GENOMIC DNA]</scope>
    <source>
        <strain evidence="5">Tanzania (2000708)</strain>
    </source>
</reference>
<dbReference type="SMR" id="A0A024WDS7"/>
<reference evidence="4 5" key="2">
    <citation type="submission" date="2013-02" db="EMBL/GenBank/DDBJ databases">
        <title>The Genome Sequence of Plasmodium falciparum Tanzania (2000708).</title>
        <authorList>
            <consortium name="The Broad Institute Genome Sequencing Platform"/>
            <consortium name="The Broad Institute Genome Sequencing Center for Infectious Disease"/>
            <person name="Neafsey D."/>
            <person name="Cheeseman I."/>
            <person name="Volkman S."/>
            <person name="Adams J."/>
            <person name="Walker B."/>
            <person name="Young S.K."/>
            <person name="Zeng Q."/>
            <person name="Gargeya S."/>
            <person name="Fitzgerald M."/>
            <person name="Haas B."/>
            <person name="Abouelleil A."/>
            <person name="Alvarado L."/>
            <person name="Arachchi H.M."/>
            <person name="Berlin A.M."/>
            <person name="Chapman S.B."/>
            <person name="Dewar J."/>
            <person name="Goldberg J."/>
            <person name="Griggs A."/>
            <person name="Gujja S."/>
            <person name="Hansen M."/>
            <person name="Howarth C."/>
            <person name="Imamovic A."/>
            <person name="Larimer J."/>
            <person name="McCowan C."/>
            <person name="Murphy C."/>
            <person name="Neiman D."/>
            <person name="Pearson M."/>
            <person name="Priest M."/>
            <person name="Roberts A."/>
            <person name="Saif S."/>
            <person name="Shea T."/>
            <person name="Sisk P."/>
            <person name="Sykes S."/>
            <person name="Wortman J."/>
            <person name="Nusbaum C."/>
            <person name="Birren B."/>
        </authorList>
    </citation>
    <scope>NUCLEOTIDE SEQUENCE [LARGE SCALE GENOMIC DNA]</scope>
    <source>
        <strain evidence="5">Tanzania (2000708)</strain>
    </source>
</reference>
<evidence type="ECO:0000256" key="1">
    <source>
        <dbReference type="ARBA" id="ARBA00010282"/>
    </source>
</evidence>
<keyword evidence="2" id="KW-0812">Transmembrane</keyword>
<sequence>MNKKKLKAHFFVLYIICSCFILILSIKHDKYNNESKKKKKFFKIRTKIIFYKLKKVNQIKNAPQLYIQFYKPKCHKTTQSLKDIFNELSGNKNPENPKNIDEYNLTPKLKKTVELFQSMPNSPYYKSQQVILMGKKISSMPDKHKIRQNQVLGCQSVVYIYPKVEENEDKKKVIVWLGHSDGLLTKGIVYILTDGLSGYMPEDILKVNPNFITLTGISEFLTMSRINGYLNIMNKIKIFCTNILKNMDN</sequence>
<evidence type="ECO:0000259" key="3">
    <source>
        <dbReference type="Pfam" id="PF02657"/>
    </source>
</evidence>
<feature type="transmembrane region" description="Helical" evidence="2">
    <location>
        <begin position="6"/>
        <end position="26"/>
    </location>
</feature>
<dbReference type="FunFam" id="3.90.1010.10:FF:000012">
    <property type="entry name" value="Cysteine desulfuration protein SufE"/>
    <property type="match status" value="1"/>
</dbReference>
<dbReference type="PROSITE" id="PS51257">
    <property type="entry name" value="PROKAR_LIPOPROTEIN"/>
    <property type="match status" value="1"/>
</dbReference>
<dbReference type="PANTHER" id="PTHR43597:SF5">
    <property type="entry name" value="SUFE-LIKE PROTEIN 2, CHLOROPLASTIC"/>
    <property type="match status" value="1"/>
</dbReference>
<gene>
    <name evidence="4" type="ORF">PFTANZ_00232</name>
</gene>
<feature type="domain" description="Fe-S metabolism associated" evidence="3">
    <location>
        <begin position="123"/>
        <end position="237"/>
    </location>
</feature>
<proteinExistence type="inferred from homology"/>
<dbReference type="PANTHER" id="PTHR43597">
    <property type="entry name" value="SULFUR ACCEPTOR PROTEIN CSDE"/>
    <property type="match status" value="1"/>
</dbReference>
<keyword evidence="2" id="KW-1133">Transmembrane helix</keyword>
<dbReference type="SUPFAM" id="SSF82649">
    <property type="entry name" value="SufE/NifU"/>
    <property type="match status" value="1"/>
</dbReference>
<keyword evidence="2" id="KW-0472">Membrane</keyword>